<dbReference type="EMBL" id="FLOB01000011">
    <property type="protein sequence ID" value="SBS36037.1"/>
    <property type="molecule type" value="Genomic_DNA"/>
</dbReference>
<proteinExistence type="predicted"/>
<dbReference type="AlphaFoldDB" id="A0A1A8TRZ3"/>
<dbReference type="Proteomes" id="UP000092544">
    <property type="component" value="Unassembled WGS sequence"/>
</dbReference>
<protein>
    <submittedName>
        <fullName evidence="1">Uncharacterized protein</fullName>
    </submittedName>
</protein>
<name>A0A1A8TRZ3_9GAMM</name>
<gene>
    <name evidence="1" type="ORF">MSP8886_03556</name>
</gene>
<sequence length="135" mass="15067">MSMNSANFPFVWMSFSHEPGHDHEEDFAAFEATLQRGEPFVILTDSAPEEGHEHSPAEKKRTALWMKKHKTELRKLVLAMILIESNSAKRLGFKAFAVLFAKFWGYPLLLASSRDEAMEIAKGLLSGQSASTPAS</sequence>
<organism evidence="1 2">
    <name type="scientific">Marinomonas spartinae</name>
    <dbReference type="NCBI Taxonomy" id="1792290"/>
    <lineage>
        <taxon>Bacteria</taxon>
        <taxon>Pseudomonadati</taxon>
        <taxon>Pseudomonadota</taxon>
        <taxon>Gammaproteobacteria</taxon>
        <taxon>Oceanospirillales</taxon>
        <taxon>Oceanospirillaceae</taxon>
        <taxon>Marinomonas</taxon>
    </lineage>
</organism>
<accession>A0A1A8TRZ3</accession>
<keyword evidence="2" id="KW-1185">Reference proteome</keyword>
<evidence type="ECO:0000313" key="1">
    <source>
        <dbReference type="EMBL" id="SBS36037.1"/>
    </source>
</evidence>
<dbReference type="RefSeq" id="WP_067018892.1">
    <property type="nucleotide sequence ID" value="NZ_FLOB01000011.1"/>
</dbReference>
<evidence type="ECO:0000313" key="2">
    <source>
        <dbReference type="Proteomes" id="UP000092544"/>
    </source>
</evidence>
<dbReference type="STRING" id="1792290.MSP8886_03556"/>
<reference evidence="1 2" key="1">
    <citation type="submission" date="2016-06" db="EMBL/GenBank/DDBJ databases">
        <authorList>
            <person name="Kjaerup R.B."/>
            <person name="Dalgaard T.S."/>
            <person name="Juul-Madsen H.R."/>
        </authorList>
    </citation>
    <scope>NUCLEOTIDE SEQUENCE [LARGE SCALE GENOMIC DNA]</scope>
    <source>
        <strain evidence="1 2">CECT 8886</strain>
    </source>
</reference>
<dbReference type="OrthoDB" id="8905727at2"/>